<keyword evidence="4 6" id="KW-0067">ATP-binding</keyword>
<feature type="domain" description="ABC transporter" evidence="5">
    <location>
        <begin position="306"/>
        <end position="556"/>
    </location>
</feature>
<evidence type="ECO:0000259" key="5">
    <source>
        <dbReference type="PROSITE" id="PS50893"/>
    </source>
</evidence>
<dbReference type="GO" id="GO:0055085">
    <property type="term" value="P:transmembrane transport"/>
    <property type="evidence" value="ECO:0007669"/>
    <property type="project" value="UniProtKB-ARBA"/>
</dbReference>
<dbReference type="InterPro" id="IPR017871">
    <property type="entry name" value="ABC_transporter-like_CS"/>
</dbReference>
<organism evidence="6 7">
    <name type="scientific">Winogradskyella luteola</name>
    <dbReference type="NCBI Taxonomy" id="2828330"/>
    <lineage>
        <taxon>Bacteria</taxon>
        <taxon>Pseudomonadati</taxon>
        <taxon>Bacteroidota</taxon>
        <taxon>Flavobacteriia</taxon>
        <taxon>Flavobacteriales</taxon>
        <taxon>Flavobacteriaceae</taxon>
        <taxon>Winogradskyella</taxon>
    </lineage>
</organism>
<dbReference type="PANTHER" id="PTHR43776">
    <property type="entry name" value="TRANSPORT ATP-BINDING PROTEIN"/>
    <property type="match status" value="1"/>
</dbReference>
<evidence type="ECO:0000313" key="7">
    <source>
        <dbReference type="Proteomes" id="UP001138894"/>
    </source>
</evidence>
<dbReference type="SMART" id="SM00382">
    <property type="entry name" value="AAA"/>
    <property type="match status" value="2"/>
</dbReference>
<dbReference type="CDD" id="cd03257">
    <property type="entry name" value="ABC_NikE_OppD_transporters"/>
    <property type="match status" value="2"/>
</dbReference>
<keyword evidence="2" id="KW-0813">Transport</keyword>
<comment type="similarity">
    <text evidence="1">Belongs to the ABC transporter superfamily.</text>
</comment>
<dbReference type="PROSITE" id="PS50893">
    <property type="entry name" value="ABC_TRANSPORTER_2"/>
    <property type="match status" value="2"/>
</dbReference>
<evidence type="ECO:0000256" key="3">
    <source>
        <dbReference type="ARBA" id="ARBA00022741"/>
    </source>
</evidence>
<reference evidence="6" key="1">
    <citation type="submission" date="2021-04" db="EMBL/GenBank/DDBJ databases">
        <authorList>
            <person name="Pira H."/>
            <person name="Risdian C."/>
            <person name="Wink J."/>
        </authorList>
    </citation>
    <scope>NUCLEOTIDE SEQUENCE</scope>
    <source>
        <strain evidence="6">WHY3</strain>
    </source>
</reference>
<dbReference type="AlphaFoldDB" id="A0A9X1FA42"/>
<dbReference type="EMBL" id="JAGSPD010000011">
    <property type="protein sequence ID" value="MBV7270091.1"/>
    <property type="molecule type" value="Genomic_DNA"/>
</dbReference>
<accession>A0A9X1FA42</accession>
<proteinExistence type="inferred from homology"/>
<dbReference type="InterPro" id="IPR003439">
    <property type="entry name" value="ABC_transporter-like_ATP-bd"/>
</dbReference>
<protein>
    <submittedName>
        <fullName evidence="6">ABC transporter ATP-binding protein</fullName>
    </submittedName>
</protein>
<dbReference type="InterPro" id="IPR013563">
    <property type="entry name" value="Oligopep_ABC_C"/>
</dbReference>
<evidence type="ECO:0000256" key="1">
    <source>
        <dbReference type="ARBA" id="ARBA00005417"/>
    </source>
</evidence>
<evidence type="ECO:0000313" key="6">
    <source>
        <dbReference type="EMBL" id="MBV7270091.1"/>
    </source>
</evidence>
<gene>
    <name evidence="6" type="ORF">KCG49_12910</name>
</gene>
<dbReference type="PANTHER" id="PTHR43776:SF7">
    <property type="entry name" value="D,D-DIPEPTIDE TRANSPORT ATP-BINDING PROTEIN DDPF-RELATED"/>
    <property type="match status" value="1"/>
</dbReference>
<comment type="caution">
    <text evidence="6">The sequence shown here is derived from an EMBL/GenBank/DDBJ whole genome shotgun (WGS) entry which is preliminary data.</text>
</comment>
<dbReference type="GO" id="GO:0015833">
    <property type="term" value="P:peptide transport"/>
    <property type="evidence" value="ECO:0007669"/>
    <property type="project" value="InterPro"/>
</dbReference>
<dbReference type="RefSeq" id="WP_218547066.1">
    <property type="nucleotide sequence ID" value="NZ_JAGSPD010000011.1"/>
</dbReference>
<dbReference type="InterPro" id="IPR050319">
    <property type="entry name" value="ABC_transp_ATP-bind"/>
</dbReference>
<dbReference type="Pfam" id="PF08352">
    <property type="entry name" value="oligo_HPY"/>
    <property type="match status" value="2"/>
</dbReference>
<dbReference type="InterPro" id="IPR003593">
    <property type="entry name" value="AAA+_ATPase"/>
</dbReference>
<evidence type="ECO:0000256" key="2">
    <source>
        <dbReference type="ARBA" id="ARBA00022448"/>
    </source>
</evidence>
<dbReference type="GO" id="GO:0016887">
    <property type="term" value="F:ATP hydrolysis activity"/>
    <property type="evidence" value="ECO:0007669"/>
    <property type="project" value="InterPro"/>
</dbReference>
<dbReference type="GO" id="GO:0005524">
    <property type="term" value="F:ATP binding"/>
    <property type="evidence" value="ECO:0007669"/>
    <property type="project" value="UniProtKB-KW"/>
</dbReference>
<dbReference type="PROSITE" id="PS00211">
    <property type="entry name" value="ABC_TRANSPORTER_1"/>
    <property type="match status" value="2"/>
</dbReference>
<keyword evidence="7" id="KW-1185">Reference proteome</keyword>
<dbReference type="NCBIfam" id="NF007739">
    <property type="entry name" value="PRK10419.1"/>
    <property type="match status" value="2"/>
</dbReference>
<dbReference type="Proteomes" id="UP001138894">
    <property type="component" value="Unassembled WGS sequence"/>
</dbReference>
<evidence type="ECO:0000256" key="4">
    <source>
        <dbReference type="ARBA" id="ARBA00022840"/>
    </source>
</evidence>
<keyword evidence="3" id="KW-0547">Nucleotide-binding</keyword>
<feature type="domain" description="ABC transporter" evidence="5">
    <location>
        <begin position="7"/>
        <end position="258"/>
    </location>
</feature>
<dbReference type="Pfam" id="PF00005">
    <property type="entry name" value="ABC_tran"/>
    <property type="match status" value="2"/>
</dbReference>
<dbReference type="FunFam" id="3.40.50.300:FF:000016">
    <property type="entry name" value="Oligopeptide ABC transporter ATP-binding component"/>
    <property type="match status" value="2"/>
</dbReference>
<name>A0A9X1FA42_9FLAO</name>
<sequence>MPNKDLLNVKDLSISFFDGKTEKKIIKSISFQVKPNEILAVIGESGSGKSISSLAIMGLLPKQISKITSGSILFENIELTNYSEQNYLKIRGNDIAMIFQEPMSSLNPSMRCGRQVEEILRQHSTLSASEVKSEILQLFEKVKLPNPNRIFKSYPHEISGGQKQRVMIAMAIACKPKLLIADEPTTALDVTVQKEILELLKTLQKETKMSILFISHDLSLVAELADKVLVMYKGEIVEQDKTQIIFNSPKHNYTKALIGARPSTAYRLKKLPTISDFMEGEVNTKLITIEDRKKNHEKIYAQSPLLEVIDVEKIYLSSKGFFSKDIAFKAVDGVSFKVYPGETLGLVGESGCGKSTLGNAILQLDKATSGIIKYNGKDITGLRKKELRRLRKDIQIIFQDPFASLNPRLTVGNAIIEPMKVHKIGNSYAERKEKVIELLEKVGLEAYAFSRYPHEFSGGQRQRIGIARTIALEPQLIVCDESVSALDISVQAQVLNLLNNLKEQFGFTYIFISHDLAVVKYMADQLLVMNQGRIEELGDADKIYESPVKDYTKKLIHAIPKGL</sequence>
<dbReference type="NCBIfam" id="NF008453">
    <property type="entry name" value="PRK11308.1"/>
    <property type="match status" value="2"/>
</dbReference>